<sequence>MRKWIFCLIFGLLFNAFSNDEPVLEIKTTVTTTAKATNAYVAFLVRGQGLLISDAQKACDANITAVSEKIKERFKTAQIDTTTVNTGTKDFQGWRAAGAKIEPDVTQLVTVTLPPDETLAAEILDIAIRKGAIPFCSDRPELLGAVYYGIDNTEAAEEQLYQEAAAKLRKEAERLANLMKRKVIQLKNIRRFPERNNSSTAEYREIRCFLPAAFCSSDPNKVRISMDFAAIFEISE</sequence>
<dbReference type="AlphaFoldDB" id="A0A2U1AR05"/>
<evidence type="ECO:0000256" key="2">
    <source>
        <dbReference type="SAM" id="SignalP"/>
    </source>
</evidence>
<keyword evidence="2" id="KW-0732">Signal</keyword>
<feature type="coiled-coil region" evidence="1">
    <location>
        <begin position="158"/>
        <end position="189"/>
    </location>
</feature>
<comment type="caution">
    <text evidence="3">The sequence shown here is derived from an EMBL/GenBank/DDBJ whole genome shotgun (WGS) entry which is preliminary data.</text>
</comment>
<name>A0A2U1AR05_9BACT</name>
<dbReference type="RefSeq" id="WP_116884931.1">
    <property type="nucleotide sequence ID" value="NZ_CABMMC010000115.1"/>
</dbReference>
<dbReference type="InterPro" id="IPR007497">
    <property type="entry name" value="SIMPL/DUF541"/>
</dbReference>
<dbReference type="GeneID" id="78296221"/>
<keyword evidence="4" id="KW-1185">Reference proteome</keyword>
<evidence type="ECO:0000313" key="4">
    <source>
        <dbReference type="Proteomes" id="UP000245959"/>
    </source>
</evidence>
<feature type="signal peptide" evidence="2">
    <location>
        <begin position="1"/>
        <end position="18"/>
    </location>
</feature>
<reference evidence="3 4" key="1">
    <citation type="submission" date="2018-04" db="EMBL/GenBank/DDBJ databases">
        <title>Genomic Encyclopedia of Type Strains, Phase IV (KMG-IV): sequencing the most valuable type-strain genomes for metagenomic binning, comparative biology and taxonomic classification.</title>
        <authorList>
            <person name="Goeker M."/>
        </authorList>
    </citation>
    <scope>NUCLEOTIDE SEQUENCE [LARGE SCALE GENOMIC DNA]</scope>
    <source>
        <strain evidence="3 4">DSM 14823</strain>
    </source>
</reference>
<feature type="chain" id="PRO_5015700981" evidence="2">
    <location>
        <begin position="19"/>
        <end position="236"/>
    </location>
</feature>
<protein>
    <submittedName>
        <fullName evidence="3">Uncharacterized protein DUF541</fullName>
    </submittedName>
</protein>
<dbReference type="EMBL" id="QEKH01000024">
    <property type="protein sequence ID" value="PVY38818.1"/>
    <property type="molecule type" value="Genomic_DNA"/>
</dbReference>
<evidence type="ECO:0000313" key="3">
    <source>
        <dbReference type="EMBL" id="PVY38818.1"/>
    </source>
</evidence>
<dbReference type="Proteomes" id="UP000245959">
    <property type="component" value="Unassembled WGS sequence"/>
</dbReference>
<accession>A0A2U1AR05</accession>
<proteinExistence type="predicted"/>
<evidence type="ECO:0000256" key="1">
    <source>
        <dbReference type="SAM" id="Coils"/>
    </source>
</evidence>
<gene>
    <name evidence="3" type="ORF">C8D82_12454</name>
</gene>
<organism evidence="3 4">
    <name type="scientific">Victivallis vadensis</name>
    <dbReference type="NCBI Taxonomy" id="172901"/>
    <lineage>
        <taxon>Bacteria</taxon>
        <taxon>Pseudomonadati</taxon>
        <taxon>Lentisphaerota</taxon>
        <taxon>Lentisphaeria</taxon>
        <taxon>Victivallales</taxon>
        <taxon>Victivallaceae</taxon>
        <taxon>Victivallis</taxon>
    </lineage>
</organism>
<keyword evidence="1" id="KW-0175">Coiled coil</keyword>
<dbReference type="Pfam" id="PF04402">
    <property type="entry name" value="SIMPL"/>
    <property type="match status" value="1"/>
</dbReference>